<dbReference type="GeneID" id="66961452"/>
<dbReference type="PATRIC" id="fig|137591.24.peg.214"/>
<dbReference type="Proteomes" id="UP000032289">
    <property type="component" value="Unassembled WGS sequence"/>
</dbReference>
<dbReference type="AlphaFoldDB" id="A0A0D1KM61"/>
<keyword evidence="1" id="KW-1133">Transmembrane helix</keyword>
<dbReference type="EMBL" id="JWHT01000006">
    <property type="protein sequence ID" value="KIU25604.1"/>
    <property type="molecule type" value="Genomic_DNA"/>
</dbReference>
<keyword evidence="1" id="KW-0812">Transmembrane</keyword>
<dbReference type="Pfam" id="PF16316">
    <property type="entry name" value="DUF4956"/>
    <property type="match status" value="1"/>
</dbReference>
<gene>
    <name evidence="2" type="ORF">ab3b_00211</name>
    <name evidence="3" type="ORF">B9D04_01370</name>
</gene>
<evidence type="ECO:0000256" key="1">
    <source>
        <dbReference type="SAM" id="Phobius"/>
    </source>
</evidence>
<evidence type="ECO:0000313" key="5">
    <source>
        <dbReference type="Proteomes" id="UP000193588"/>
    </source>
</evidence>
<dbReference type="Proteomes" id="UP000193588">
    <property type="component" value="Unassembled WGS sequence"/>
</dbReference>
<proteinExistence type="predicted"/>
<reference evidence="3 5" key="2">
    <citation type="submission" date="2017-04" db="EMBL/GenBank/DDBJ databases">
        <title>The genome sequence of Weissella cibaria isolated from wild Drosophila.</title>
        <authorList>
            <person name="Ricks N.J."/>
            <person name="Carroll C."/>
            <person name="Walters A."/>
            <person name="Newell P.D."/>
            <person name="Chaston J.M."/>
        </authorList>
    </citation>
    <scope>NUCLEOTIDE SEQUENCE [LARGE SCALE GENOMIC DNA]</scope>
    <source>
        <strain evidence="3 5">DmW_103</strain>
    </source>
</reference>
<reference evidence="2" key="1">
    <citation type="journal article" date="2015" name="Microbiology (Mosc.)">
        <title>Genomics of the Weissella cibaria species with an examination of its metabolic traits.</title>
        <authorList>
            <person name="Lynch K.M."/>
            <person name="Lucid A."/>
            <person name="Arendt E.K."/>
            <person name="Sleator R.D."/>
            <person name="Lucey B."/>
            <person name="Coffey A."/>
        </authorList>
    </citation>
    <scope>NUCLEOTIDE SEQUENCE [LARGE SCALE GENOMIC DNA]</scope>
    <source>
        <strain evidence="2">AB3b</strain>
    </source>
</reference>
<dbReference type="RefSeq" id="WP_010375023.1">
    <property type="nucleotide sequence ID" value="NZ_BJEF01000003.1"/>
</dbReference>
<feature type="transmembrane region" description="Helical" evidence="1">
    <location>
        <begin position="20"/>
        <end position="39"/>
    </location>
</feature>
<dbReference type="EMBL" id="NDXJ01000002">
    <property type="protein sequence ID" value="OSP90432.1"/>
    <property type="molecule type" value="Genomic_DNA"/>
</dbReference>
<sequence>MLNSIFTTTSSGTSVTLPTFILAMATAMLLGLVTALVYLKTYNSRVSPQKFSFTLVLLPVVIAVIIMLVGNNVARAFSLAGAFSIIRFRSAPGDPAEITYVLMTMAIGLASGLGYLAYAVISAIILLVAMLLMNVLNFGGHETTDQLLKLTVPEDMYDKQMVEDVLKQYAQKVVLKRVKTTELGSLFELQYLLRMKSGVDEKAFIDALRTTNGNLGIAMQYNLIADEY</sequence>
<evidence type="ECO:0000313" key="3">
    <source>
        <dbReference type="EMBL" id="OSP90432.1"/>
    </source>
</evidence>
<comment type="caution">
    <text evidence="2">The sequence shown here is derived from an EMBL/GenBank/DDBJ whole genome shotgun (WGS) entry which is preliminary data.</text>
</comment>
<accession>A0A0D1KM61</accession>
<evidence type="ECO:0000313" key="4">
    <source>
        <dbReference type="Proteomes" id="UP000032289"/>
    </source>
</evidence>
<feature type="transmembrane region" description="Helical" evidence="1">
    <location>
        <begin position="115"/>
        <end position="136"/>
    </location>
</feature>
<protein>
    <submittedName>
        <fullName evidence="3">DUF4956 domain-containing protein</fullName>
    </submittedName>
</protein>
<organism evidence="2 4">
    <name type="scientific">Weissella cibaria</name>
    <dbReference type="NCBI Taxonomy" id="137591"/>
    <lineage>
        <taxon>Bacteria</taxon>
        <taxon>Bacillati</taxon>
        <taxon>Bacillota</taxon>
        <taxon>Bacilli</taxon>
        <taxon>Lactobacillales</taxon>
        <taxon>Lactobacillaceae</taxon>
        <taxon>Weissella</taxon>
    </lineage>
</organism>
<dbReference type="InterPro" id="IPR032531">
    <property type="entry name" value="DUF4956"/>
</dbReference>
<evidence type="ECO:0000313" key="2">
    <source>
        <dbReference type="EMBL" id="KIU25604.1"/>
    </source>
</evidence>
<keyword evidence="1" id="KW-0472">Membrane</keyword>
<feature type="transmembrane region" description="Helical" evidence="1">
    <location>
        <begin position="51"/>
        <end position="70"/>
    </location>
</feature>
<name>A0A0D1KM61_9LACO</name>